<name>K2G0E7_9BACT</name>
<keyword evidence="1" id="KW-1003">Cell membrane</keyword>
<dbReference type="PANTHER" id="PTHR30353:SF15">
    <property type="entry name" value="INNER MEMBRANE PROTEIN YABI"/>
    <property type="match status" value="1"/>
</dbReference>
<keyword evidence="1" id="KW-1133">Transmembrane helix</keyword>
<evidence type="ECO:0008006" key="3">
    <source>
        <dbReference type="Google" id="ProtNLM"/>
    </source>
</evidence>
<dbReference type="InterPro" id="IPR032818">
    <property type="entry name" value="DedA-like"/>
</dbReference>
<feature type="transmembrane region" description="Helical" evidence="1">
    <location>
        <begin position="100"/>
        <end position="117"/>
    </location>
</feature>
<accession>K2G0E7</accession>
<comment type="caution">
    <text evidence="2">The sequence shown here is derived from an EMBL/GenBank/DDBJ whole genome shotgun (WGS) entry which is preliminary data.</text>
</comment>
<protein>
    <recommendedName>
        <fullName evidence="3">DedA family protein</fullName>
    </recommendedName>
</protein>
<keyword evidence="1" id="KW-0812">Transmembrane</keyword>
<gene>
    <name evidence="2" type="ORF">ACD_3C00029G0001</name>
</gene>
<sequence>MWTKYWEKFFKEYWDWFWLGKTELKIIKKQIDKNGPWFIIFGKFHNFTRAFVPFIAGSMWMKKHHFWTYNIIGSIVWAFTIITLWVVFAEYYKEIVDNMKFVLLWVLVILAIYISLFKRQEFAAYLKDKNTEIDEKIESQKKENNN</sequence>
<organism evidence="2">
    <name type="scientific">uncultured bacterium</name>
    <name type="common">gcode 4</name>
    <dbReference type="NCBI Taxonomy" id="1234023"/>
    <lineage>
        <taxon>Bacteria</taxon>
        <taxon>environmental samples</taxon>
    </lineage>
</organism>
<reference evidence="2" key="1">
    <citation type="journal article" date="2012" name="Science">
        <title>Fermentation, hydrogen, and sulfur metabolism in multiple uncultivated bacterial phyla.</title>
        <authorList>
            <person name="Wrighton K.C."/>
            <person name="Thomas B.C."/>
            <person name="Sharon I."/>
            <person name="Miller C.S."/>
            <person name="Castelle C.J."/>
            <person name="VerBerkmoes N.C."/>
            <person name="Wilkins M.J."/>
            <person name="Hettich R.L."/>
            <person name="Lipton M.S."/>
            <person name="Williams K.H."/>
            <person name="Long P.E."/>
            <person name="Banfield J.F."/>
        </authorList>
    </citation>
    <scope>NUCLEOTIDE SEQUENCE [LARGE SCALE GENOMIC DNA]</scope>
</reference>
<comment type="subcellular location">
    <subcellularLocation>
        <location evidence="1">Cell membrane</location>
        <topology evidence="1">Multi-pass membrane protein</topology>
    </subcellularLocation>
</comment>
<evidence type="ECO:0000256" key="1">
    <source>
        <dbReference type="RuleBase" id="RU367016"/>
    </source>
</evidence>
<feature type="transmembrane region" description="Helical" evidence="1">
    <location>
        <begin position="66"/>
        <end position="88"/>
    </location>
</feature>
<comment type="caution">
    <text evidence="1">Lacks conserved residue(s) required for the propagation of feature annotation.</text>
</comment>
<dbReference type="AlphaFoldDB" id="K2G0E7"/>
<dbReference type="EMBL" id="AMFJ01000303">
    <property type="protein sequence ID" value="EKE28678.1"/>
    <property type="molecule type" value="Genomic_DNA"/>
</dbReference>
<dbReference type="PANTHER" id="PTHR30353">
    <property type="entry name" value="INNER MEMBRANE PROTEIN DEDA-RELATED"/>
    <property type="match status" value="1"/>
</dbReference>
<proteinExistence type="inferred from homology"/>
<comment type="similarity">
    <text evidence="1">Belongs to the DedA family.</text>
</comment>
<dbReference type="GO" id="GO:0005886">
    <property type="term" value="C:plasma membrane"/>
    <property type="evidence" value="ECO:0007669"/>
    <property type="project" value="UniProtKB-SubCell"/>
</dbReference>
<evidence type="ECO:0000313" key="2">
    <source>
        <dbReference type="EMBL" id="EKE28678.1"/>
    </source>
</evidence>
<keyword evidence="1" id="KW-0472">Membrane</keyword>